<evidence type="ECO:0000313" key="1">
    <source>
        <dbReference type="EMBL" id="NGN42442.1"/>
    </source>
</evidence>
<evidence type="ECO:0000313" key="2">
    <source>
        <dbReference type="Proteomes" id="UP000481252"/>
    </source>
</evidence>
<dbReference type="EMBL" id="JAAKZG010000005">
    <property type="protein sequence ID" value="NGN42442.1"/>
    <property type="molecule type" value="Genomic_DNA"/>
</dbReference>
<dbReference type="RefSeq" id="WP_165118760.1">
    <property type="nucleotide sequence ID" value="NZ_JAAKZG010000005.1"/>
</dbReference>
<dbReference type="Proteomes" id="UP000481252">
    <property type="component" value="Unassembled WGS sequence"/>
</dbReference>
<organism evidence="1 2">
    <name type="scientific">Mesorhizobium zhangyense</name>
    <dbReference type="NCBI Taxonomy" id="1776730"/>
    <lineage>
        <taxon>Bacteria</taxon>
        <taxon>Pseudomonadati</taxon>
        <taxon>Pseudomonadota</taxon>
        <taxon>Alphaproteobacteria</taxon>
        <taxon>Hyphomicrobiales</taxon>
        <taxon>Phyllobacteriaceae</taxon>
        <taxon>Mesorhizobium</taxon>
    </lineage>
</organism>
<sequence>MAFANDFMSGQVWSYQDASPATSRVIIGKVDKMANGQNIVSISVTDAPIPTTETPLQTIGHMPFDKEALQTSLLKQEGNVTVPAEFAGGYETWRAAYDAGKAGAFTIPVVKAVQYIKQVVESPSTPPPH</sequence>
<proteinExistence type="predicted"/>
<comment type="caution">
    <text evidence="1">The sequence shown here is derived from an EMBL/GenBank/DDBJ whole genome shotgun (WGS) entry which is preliminary data.</text>
</comment>
<name>A0A7C9R806_9HYPH</name>
<keyword evidence="2" id="KW-1185">Reference proteome</keyword>
<protein>
    <submittedName>
        <fullName evidence="1">Uncharacterized protein</fullName>
    </submittedName>
</protein>
<dbReference type="AlphaFoldDB" id="A0A7C9R806"/>
<reference evidence="1 2" key="1">
    <citation type="submission" date="2020-02" db="EMBL/GenBank/DDBJ databases">
        <title>Genome sequence of the type strain CGMCC 1.15528 of Mesorhizobium zhangyense.</title>
        <authorList>
            <person name="Gao J."/>
            <person name="Sun J."/>
        </authorList>
    </citation>
    <scope>NUCLEOTIDE SEQUENCE [LARGE SCALE GENOMIC DNA]</scope>
    <source>
        <strain evidence="1 2">CGMCC 1.15528</strain>
    </source>
</reference>
<gene>
    <name evidence="1" type="ORF">G6N74_15340</name>
</gene>
<accession>A0A7C9R806</accession>